<gene>
    <name evidence="6" type="ORF">VTJ49DRAFT_7737</name>
</gene>
<feature type="domain" description="MYND-type" evidence="5">
    <location>
        <begin position="852"/>
        <end position="895"/>
    </location>
</feature>
<dbReference type="InterPro" id="IPR024119">
    <property type="entry name" value="TF_DEAF-1"/>
</dbReference>
<keyword evidence="3" id="KW-0862">Zinc</keyword>
<comment type="caution">
    <text evidence="6">The sequence shown here is derived from an EMBL/GenBank/DDBJ whole genome shotgun (WGS) entry which is preliminary data.</text>
</comment>
<dbReference type="PANTHER" id="PTHR10237">
    <property type="entry name" value="DEFORMED EPIDERMAL AUTOREGULATORY FACTOR 1 HOMOLOG SUPPRESSIN"/>
    <property type="match status" value="1"/>
</dbReference>
<dbReference type="SUPFAM" id="SSF144232">
    <property type="entry name" value="HIT/MYND zinc finger-like"/>
    <property type="match status" value="1"/>
</dbReference>
<evidence type="ECO:0000313" key="7">
    <source>
        <dbReference type="Proteomes" id="UP001583172"/>
    </source>
</evidence>
<keyword evidence="1" id="KW-0479">Metal-binding</keyword>
<accession>A0ABR3VGY3</accession>
<dbReference type="EMBL" id="JAZGSY010000099">
    <property type="protein sequence ID" value="KAL1840782.1"/>
    <property type="molecule type" value="Genomic_DNA"/>
</dbReference>
<evidence type="ECO:0000256" key="1">
    <source>
        <dbReference type="ARBA" id="ARBA00022723"/>
    </source>
</evidence>
<dbReference type="PROSITE" id="PS50865">
    <property type="entry name" value="ZF_MYND_2"/>
    <property type="match status" value="1"/>
</dbReference>
<keyword evidence="7" id="KW-1185">Reference proteome</keyword>
<organism evidence="6 7">
    <name type="scientific">Humicola insolens</name>
    <name type="common">Soft-rot fungus</name>
    <dbReference type="NCBI Taxonomy" id="85995"/>
    <lineage>
        <taxon>Eukaryota</taxon>
        <taxon>Fungi</taxon>
        <taxon>Dikarya</taxon>
        <taxon>Ascomycota</taxon>
        <taxon>Pezizomycotina</taxon>
        <taxon>Sordariomycetes</taxon>
        <taxon>Sordariomycetidae</taxon>
        <taxon>Sordariales</taxon>
        <taxon>Chaetomiaceae</taxon>
        <taxon>Mycothermus</taxon>
    </lineage>
</organism>
<dbReference type="Pfam" id="PF01753">
    <property type="entry name" value="zf-MYND"/>
    <property type="match status" value="1"/>
</dbReference>
<evidence type="ECO:0000259" key="5">
    <source>
        <dbReference type="PROSITE" id="PS50865"/>
    </source>
</evidence>
<dbReference type="PROSITE" id="PS01360">
    <property type="entry name" value="ZF_MYND_1"/>
    <property type="match status" value="1"/>
</dbReference>
<evidence type="ECO:0000256" key="4">
    <source>
        <dbReference type="PROSITE-ProRule" id="PRU00134"/>
    </source>
</evidence>
<evidence type="ECO:0000313" key="6">
    <source>
        <dbReference type="EMBL" id="KAL1840782.1"/>
    </source>
</evidence>
<dbReference type="Gene3D" id="6.10.140.2220">
    <property type="match status" value="1"/>
</dbReference>
<name>A0ABR3VGY3_HUMIN</name>
<dbReference type="Pfam" id="PF14737">
    <property type="entry name" value="DUF4470"/>
    <property type="match status" value="1"/>
</dbReference>
<proteinExistence type="predicted"/>
<sequence length="901" mass="97837">MAAPSHPGRFRPALSLTEDLPRGLDAAILQLESFDTRDILYTAYTEQSVSGRNIDITVCNADAHAIARNILLYTLALDLAGDGNPTAAQLWSIWNIYYTRCLREPDFNLLVSQLRKLVQLSESLQAWNSGPYGAVLRFRTQDSLSIVRGVWSIDVVNQSQISSDSTVADAGLAQSGPGHISKQRIAPGCAPLAAQMAEKVLSAVQHFGPLELAESEYGAGAAAPRQFDVIDASALSEECTLDLLLAAEPLLKDAPSSTLYTAGSYPLNDSNAFEALLNGRTTSISLLLGLLPAEYWTNARMISLTDQILMAWSDKASTDTKKVLSELRLSWKHTKYLVGQQLPVPLQTNVDGLVDLIRHIYLDLAEKSTSKKYYAPGTTAVLLKALARRAQIDPAELAERFLSALAQPPSQGDLEVFALEGLAIPPTLAQATGSQGDQHITGLNCASTVAKPADESSPEFTTTADFDPNHTGDIVTITERLNIVSDQGKQLLADRAPIEVRQSSLTTLDIIFYGKDRALWGKERALVLPMTYPVPILKDGSKTRIARTSGYIEITAPLAKPSITPSLLEDHDVLPTIIPTAGSHLPVPLNTPRVNLDRLPIINLDDKSYLGFISTLSSLMFSTRERHLREQTLGNPDATTPDVTPTTRLNFKESLFTLFMLSAGLQGGQTGLFALSEPRGGSGIHALIFVSAVRLDTASHHGVPVLDAAVLPFTRELLASQELVEFLVLLRTLECCTLTVDEKELALWKRALPALAERCRDWDHLPECEYVTTGSAPVSLRPGEPVLCSCGKGKLPDNFVGVPGWEDAAKHATRVAISPVYASPLVEELVAPELARGVAEEAEGRRGPRRVCRNCGKSEEEDEGVKLKNCARCLKVAYCSSACQKKDWKKHRMECEEAGGA</sequence>
<evidence type="ECO:0000256" key="2">
    <source>
        <dbReference type="ARBA" id="ARBA00022771"/>
    </source>
</evidence>
<evidence type="ECO:0000256" key="3">
    <source>
        <dbReference type="ARBA" id="ARBA00022833"/>
    </source>
</evidence>
<dbReference type="InterPro" id="IPR002893">
    <property type="entry name" value="Znf_MYND"/>
</dbReference>
<reference evidence="6 7" key="1">
    <citation type="journal article" date="2024" name="Commun. Biol.">
        <title>Comparative genomic analysis of thermophilic fungi reveals convergent evolutionary adaptations and gene losses.</title>
        <authorList>
            <person name="Steindorff A.S."/>
            <person name="Aguilar-Pontes M.V."/>
            <person name="Robinson A.J."/>
            <person name="Andreopoulos B."/>
            <person name="LaButti K."/>
            <person name="Kuo A."/>
            <person name="Mondo S."/>
            <person name="Riley R."/>
            <person name="Otillar R."/>
            <person name="Haridas S."/>
            <person name="Lipzen A."/>
            <person name="Grimwood J."/>
            <person name="Schmutz J."/>
            <person name="Clum A."/>
            <person name="Reid I.D."/>
            <person name="Moisan M.C."/>
            <person name="Butler G."/>
            <person name="Nguyen T.T.M."/>
            <person name="Dewar K."/>
            <person name="Conant G."/>
            <person name="Drula E."/>
            <person name="Henrissat B."/>
            <person name="Hansel C."/>
            <person name="Singer S."/>
            <person name="Hutchinson M.I."/>
            <person name="de Vries R.P."/>
            <person name="Natvig D.O."/>
            <person name="Powell A.J."/>
            <person name="Tsang A."/>
            <person name="Grigoriev I.V."/>
        </authorList>
    </citation>
    <scope>NUCLEOTIDE SEQUENCE [LARGE SCALE GENOMIC DNA]</scope>
    <source>
        <strain evidence="6 7">CBS 620.91</strain>
    </source>
</reference>
<protein>
    <recommendedName>
        <fullName evidence="5">MYND-type domain-containing protein</fullName>
    </recommendedName>
</protein>
<keyword evidence="2 4" id="KW-0863">Zinc-finger</keyword>
<dbReference type="PANTHER" id="PTHR10237:SF15">
    <property type="entry name" value="LD37257P"/>
    <property type="match status" value="1"/>
</dbReference>
<dbReference type="InterPro" id="IPR027974">
    <property type="entry name" value="DUF4470"/>
</dbReference>
<dbReference type="Proteomes" id="UP001583172">
    <property type="component" value="Unassembled WGS sequence"/>
</dbReference>